<dbReference type="Proteomes" id="UP000775213">
    <property type="component" value="Unassembled WGS sequence"/>
</dbReference>
<accession>A0AAV7GHE9</accession>
<dbReference type="EMBL" id="JAGFBR010000014">
    <property type="protein sequence ID" value="KAH0455332.1"/>
    <property type="molecule type" value="Genomic_DNA"/>
</dbReference>
<keyword evidence="1" id="KW-0805">Transcription regulation</keyword>
<keyword evidence="2" id="KW-0804">Transcription</keyword>
<name>A0AAV7GHE9_DENCH</name>
<organism evidence="4 5">
    <name type="scientific">Dendrobium chrysotoxum</name>
    <name type="common">Orchid</name>
    <dbReference type="NCBI Taxonomy" id="161865"/>
    <lineage>
        <taxon>Eukaryota</taxon>
        <taxon>Viridiplantae</taxon>
        <taxon>Streptophyta</taxon>
        <taxon>Embryophyta</taxon>
        <taxon>Tracheophyta</taxon>
        <taxon>Spermatophyta</taxon>
        <taxon>Magnoliopsida</taxon>
        <taxon>Liliopsida</taxon>
        <taxon>Asparagales</taxon>
        <taxon>Orchidaceae</taxon>
        <taxon>Epidendroideae</taxon>
        <taxon>Malaxideae</taxon>
        <taxon>Dendrobiinae</taxon>
        <taxon>Dendrobium</taxon>
    </lineage>
</organism>
<dbReference type="InterPro" id="IPR005202">
    <property type="entry name" value="TF_GRAS"/>
</dbReference>
<evidence type="ECO:0000256" key="3">
    <source>
        <dbReference type="PROSITE-ProRule" id="PRU01191"/>
    </source>
</evidence>
<proteinExistence type="inferred from homology"/>
<feature type="short sequence motif" description="VHIID" evidence="3">
    <location>
        <begin position="257"/>
        <end position="261"/>
    </location>
</feature>
<comment type="caution">
    <text evidence="4">The sequence shown here is derived from an EMBL/GenBank/DDBJ whole genome shotgun (WGS) entry which is preliminary data.</text>
</comment>
<evidence type="ECO:0000256" key="2">
    <source>
        <dbReference type="ARBA" id="ARBA00023163"/>
    </source>
</evidence>
<keyword evidence="5" id="KW-1185">Reference proteome</keyword>
<reference evidence="4 5" key="1">
    <citation type="journal article" date="2021" name="Hortic Res">
        <title>Chromosome-scale assembly of the Dendrobium chrysotoxum genome enhances the understanding of orchid evolution.</title>
        <authorList>
            <person name="Zhang Y."/>
            <person name="Zhang G.Q."/>
            <person name="Zhang D."/>
            <person name="Liu X.D."/>
            <person name="Xu X.Y."/>
            <person name="Sun W.H."/>
            <person name="Yu X."/>
            <person name="Zhu X."/>
            <person name="Wang Z.W."/>
            <person name="Zhao X."/>
            <person name="Zhong W.Y."/>
            <person name="Chen H."/>
            <person name="Yin W.L."/>
            <person name="Huang T."/>
            <person name="Niu S.C."/>
            <person name="Liu Z.J."/>
        </authorList>
    </citation>
    <scope>NUCLEOTIDE SEQUENCE [LARGE SCALE GENOMIC DNA]</scope>
    <source>
        <strain evidence="4">Lindl</strain>
    </source>
</reference>
<comment type="similarity">
    <text evidence="3">Belongs to the GRAS family.</text>
</comment>
<dbReference type="PROSITE" id="PS50985">
    <property type="entry name" value="GRAS"/>
    <property type="match status" value="1"/>
</dbReference>
<comment type="caution">
    <text evidence="3">Lacks conserved residue(s) required for the propagation of feature annotation.</text>
</comment>
<feature type="region of interest" description="Leucine repeat II (LRII)" evidence="3">
    <location>
        <begin position="301"/>
        <end position="333"/>
    </location>
</feature>
<dbReference type="PANTHER" id="PTHR31636">
    <property type="entry name" value="OSJNBA0084A10.13 PROTEIN-RELATED"/>
    <property type="match status" value="1"/>
</dbReference>
<evidence type="ECO:0000256" key="1">
    <source>
        <dbReference type="ARBA" id="ARBA00023015"/>
    </source>
</evidence>
<feature type="region of interest" description="SAW" evidence="3">
    <location>
        <begin position="436"/>
        <end position="511"/>
    </location>
</feature>
<feature type="region of interest" description="VHIID" evidence="3">
    <location>
        <begin position="226"/>
        <end position="291"/>
    </location>
</feature>
<evidence type="ECO:0000313" key="5">
    <source>
        <dbReference type="Proteomes" id="UP000775213"/>
    </source>
</evidence>
<dbReference type="AlphaFoldDB" id="A0AAV7GHE9"/>
<protein>
    <submittedName>
        <fullName evidence="4">Uncharacterized protein</fullName>
    </submittedName>
</protein>
<dbReference type="Pfam" id="PF03514">
    <property type="entry name" value="GRAS"/>
    <property type="match status" value="1"/>
</dbReference>
<feature type="region of interest" description="PFYRE" evidence="3">
    <location>
        <begin position="342"/>
        <end position="433"/>
    </location>
</feature>
<evidence type="ECO:0000313" key="4">
    <source>
        <dbReference type="EMBL" id="KAH0455332.1"/>
    </source>
</evidence>
<sequence>MDGKLRRSGYRLRSVHHLVVNGEVDTSFQRSLARRLQKLNELDQEILGYIDRRIQASSLRGFTAEEMLHFKRSMEMVDAYAQLQTLNFQPNASRFSSKLQRTDKIEVPNAKNEPHNESSENRLWREIIGLSSQKENTQTEDQSIELVSFLTHCAEAIITGDHASINYFLSRLGEMASPTGSTVHRLAAYFTEGLALSAVKLWPHVFSINPPRDVIEPIDDDEATALRLLDQATPIPKFIHFTLNERLMRAFEGKDKVHIIDLDIKQGLQWPSLFQSLASRPNPPIHVRVTGIGESKPELQNTGARLAALADSLNLPFQFHAVVDQLEDVRLWMLHVKEGECLAVNCVLQLHKTLYDDTGGSLRDLMSVIGSTNPAIVLVAEEEADHNHHLLQLRFANSLKYYAAIFDALNVSLPEDSSERAKIEKMFARKIRNIIAREGTERHENFSQWSRKMKDCRFKNVGIGDREKVQSQVILRMYSDSSYSVEKIEEDGEALCLKWQEQPLYTVSAWAPMDIVGSSTAAQPD</sequence>
<gene>
    <name evidence="4" type="ORF">IEQ34_015364</name>
</gene>